<sequence length="174" mass="19336">MPFPQPGQRDQPWPTSMNELDPSERLVIWSFRRWVLGLKQNTAAHWDFVWNEFARQLGSQDGREALSGFACMVKALQCNARRRIHYHQPCCPALGADEVSIACLVAACQNGQLGLARSLAQWLVKPDGSDEMITAATRLAQRMQSRGLVFPERCGAPAMPPMTEPVPQAVAALH</sequence>
<dbReference type="Proteomes" id="UP000315252">
    <property type="component" value="Unassembled WGS sequence"/>
</dbReference>
<name>A0A545U0Z4_9PROT</name>
<evidence type="ECO:0000313" key="2">
    <source>
        <dbReference type="Proteomes" id="UP000315252"/>
    </source>
</evidence>
<organism evidence="1 2">
    <name type="scientific">Denitrobaculum tricleocarpae</name>
    <dbReference type="NCBI Taxonomy" id="2591009"/>
    <lineage>
        <taxon>Bacteria</taxon>
        <taxon>Pseudomonadati</taxon>
        <taxon>Pseudomonadota</taxon>
        <taxon>Alphaproteobacteria</taxon>
        <taxon>Rhodospirillales</taxon>
        <taxon>Rhodospirillaceae</taxon>
        <taxon>Denitrobaculum</taxon>
    </lineage>
</organism>
<dbReference type="AlphaFoldDB" id="A0A545U0Z4"/>
<dbReference type="RefSeq" id="WP_142894119.1">
    <property type="nucleotide sequence ID" value="NZ_ML660052.1"/>
</dbReference>
<gene>
    <name evidence="1" type="ORF">FKG95_00660</name>
</gene>
<evidence type="ECO:0000313" key="1">
    <source>
        <dbReference type="EMBL" id="TQV83147.1"/>
    </source>
</evidence>
<dbReference type="OrthoDB" id="7365760at2"/>
<reference evidence="1 2" key="1">
    <citation type="submission" date="2019-06" db="EMBL/GenBank/DDBJ databases">
        <title>Whole genome sequence for Rhodospirillaceae sp. R148.</title>
        <authorList>
            <person name="Wang G."/>
        </authorList>
    </citation>
    <scope>NUCLEOTIDE SEQUENCE [LARGE SCALE GENOMIC DNA]</scope>
    <source>
        <strain evidence="1 2">R148</strain>
    </source>
</reference>
<dbReference type="EMBL" id="VHSH01000001">
    <property type="protein sequence ID" value="TQV83147.1"/>
    <property type="molecule type" value="Genomic_DNA"/>
</dbReference>
<protein>
    <submittedName>
        <fullName evidence="1">Uncharacterized protein</fullName>
    </submittedName>
</protein>
<comment type="caution">
    <text evidence="1">The sequence shown here is derived from an EMBL/GenBank/DDBJ whole genome shotgun (WGS) entry which is preliminary data.</text>
</comment>
<proteinExistence type="predicted"/>
<keyword evidence="2" id="KW-1185">Reference proteome</keyword>
<accession>A0A545U0Z4</accession>